<accession>A0A4Y8LTP4</accession>
<keyword evidence="1" id="KW-0808">Transferase</keyword>
<sequence length="133" mass="14881">MMDLGQIPLARQVDVALEKLAGELRGLTAGTIVMQIRDDAVGRFGIRHLPVDCGPQEQGSSGMTSSQVVTLRQLAVEALRHKSGWTHGEISYDFVLKQGRVFVSVQFESNYNMANLMFRFSPKKRDRREASNE</sequence>
<name>A0A4Y8LTP4_9BACL</name>
<protein>
    <submittedName>
        <fullName evidence="1">O-methyltransferase</fullName>
    </submittedName>
</protein>
<keyword evidence="2" id="KW-1185">Reference proteome</keyword>
<organism evidence="1 2">
    <name type="scientific">Cohnella luojiensis</name>
    <dbReference type="NCBI Taxonomy" id="652876"/>
    <lineage>
        <taxon>Bacteria</taxon>
        <taxon>Bacillati</taxon>
        <taxon>Bacillota</taxon>
        <taxon>Bacilli</taxon>
        <taxon>Bacillales</taxon>
        <taxon>Paenibacillaceae</taxon>
        <taxon>Cohnella</taxon>
    </lineage>
</organism>
<dbReference type="Proteomes" id="UP000297900">
    <property type="component" value="Unassembled WGS sequence"/>
</dbReference>
<gene>
    <name evidence="1" type="ORF">E2980_16730</name>
</gene>
<dbReference type="EMBL" id="SOMN01000027">
    <property type="protein sequence ID" value="TFE24279.1"/>
    <property type="molecule type" value="Genomic_DNA"/>
</dbReference>
<keyword evidence="1" id="KW-0489">Methyltransferase</keyword>
<comment type="caution">
    <text evidence="1">The sequence shown here is derived from an EMBL/GenBank/DDBJ whole genome shotgun (WGS) entry which is preliminary data.</text>
</comment>
<dbReference type="GO" id="GO:0032259">
    <property type="term" value="P:methylation"/>
    <property type="evidence" value="ECO:0007669"/>
    <property type="project" value="UniProtKB-KW"/>
</dbReference>
<dbReference type="AlphaFoldDB" id="A0A4Y8LTP4"/>
<evidence type="ECO:0000313" key="1">
    <source>
        <dbReference type="EMBL" id="TFE24279.1"/>
    </source>
</evidence>
<proteinExistence type="predicted"/>
<dbReference type="GO" id="GO:0008168">
    <property type="term" value="F:methyltransferase activity"/>
    <property type="evidence" value="ECO:0007669"/>
    <property type="project" value="UniProtKB-KW"/>
</dbReference>
<reference evidence="1 2" key="1">
    <citation type="submission" date="2019-03" db="EMBL/GenBank/DDBJ databases">
        <title>Cohnella endophytica sp. nov., a novel endophytic bacterium isolated from bark of Sonneratia apetala.</title>
        <authorList>
            <person name="Tuo L."/>
        </authorList>
    </citation>
    <scope>NUCLEOTIDE SEQUENCE [LARGE SCALE GENOMIC DNA]</scope>
    <source>
        <strain evidence="1 2">CCTCC AB 208254</strain>
    </source>
</reference>
<dbReference type="OrthoDB" id="2649617at2"/>
<evidence type="ECO:0000313" key="2">
    <source>
        <dbReference type="Proteomes" id="UP000297900"/>
    </source>
</evidence>